<dbReference type="SUPFAM" id="SSF49265">
    <property type="entry name" value="Fibronectin type III"/>
    <property type="match status" value="18"/>
</dbReference>
<dbReference type="Pfam" id="PF00041">
    <property type="entry name" value="fn3"/>
    <property type="match status" value="20"/>
</dbReference>
<dbReference type="FunFam" id="2.60.40.10:FF:001900">
    <property type="entry name" value="Myotactin form B"/>
    <property type="match status" value="1"/>
</dbReference>
<dbReference type="Gene3D" id="2.60.40.10">
    <property type="entry name" value="Immunoglobulins"/>
    <property type="match status" value="30"/>
</dbReference>
<feature type="domain" description="Fibronectin type-III" evidence="6">
    <location>
        <begin position="3019"/>
        <end position="3122"/>
    </location>
</feature>
<feature type="compositionally biased region" description="Basic and acidic residues" evidence="3">
    <location>
        <begin position="4643"/>
        <end position="4652"/>
    </location>
</feature>
<feature type="domain" description="Fibronectin type-III" evidence="6">
    <location>
        <begin position="2509"/>
        <end position="2610"/>
    </location>
</feature>
<feature type="domain" description="Fibronectin type-III" evidence="6">
    <location>
        <begin position="2706"/>
        <end position="2806"/>
    </location>
</feature>
<evidence type="ECO:0000313" key="8">
    <source>
        <dbReference type="Proteomes" id="UP000030665"/>
    </source>
</evidence>
<feature type="domain" description="Fibronectin type-III" evidence="6">
    <location>
        <begin position="1805"/>
        <end position="1900"/>
    </location>
</feature>
<name>A0A077YWW2_TRITR</name>
<dbReference type="GO" id="GO:0016020">
    <property type="term" value="C:membrane"/>
    <property type="evidence" value="ECO:0007669"/>
    <property type="project" value="UniProtKB-SubCell"/>
</dbReference>
<evidence type="ECO:0000256" key="5">
    <source>
        <dbReference type="SAM" id="SignalP"/>
    </source>
</evidence>
<feature type="coiled-coil region" evidence="2">
    <location>
        <begin position="4186"/>
        <end position="4220"/>
    </location>
</feature>
<feature type="domain" description="Fibronectin type-III" evidence="6">
    <location>
        <begin position="3580"/>
        <end position="3674"/>
    </location>
</feature>
<protein>
    <submittedName>
        <fullName evidence="7">Protein sidekick</fullName>
    </submittedName>
</protein>
<feature type="region of interest" description="Disordered" evidence="3">
    <location>
        <begin position="4602"/>
        <end position="4652"/>
    </location>
</feature>
<feature type="compositionally biased region" description="Polar residues" evidence="3">
    <location>
        <begin position="550"/>
        <end position="560"/>
    </location>
</feature>
<feature type="compositionally biased region" description="Polar residues" evidence="3">
    <location>
        <begin position="4616"/>
        <end position="4630"/>
    </location>
</feature>
<gene>
    <name evidence="7" type="ORF">TTRE_0000053501</name>
</gene>
<dbReference type="PRINTS" id="PR00014">
    <property type="entry name" value="FNTYPEIII"/>
</dbReference>
<feature type="domain" description="Fibronectin type-III" evidence="6">
    <location>
        <begin position="1341"/>
        <end position="1432"/>
    </location>
</feature>
<evidence type="ECO:0000256" key="4">
    <source>
        <dbReference type="SAM" id="Phobius"/>
    </source>
</evidence>
<dbReference type="FunFam" id="2.60.40.10:FF:000028">
    <property type="entry name" value="Neuronal cell adhesion molecule"/>
    <property type="match status" value="1"/>
</dbReference>
<dbReference type="CDD" id="cd00063">
    <property type="entry name" value="FN3"/>
    <property type="match status" value="28"/>
</dbReference>
<dbReference type="SMART" id="SM00060">
    <property type="entry name" value="FN3"/>
    <property type="match status" value="34"/>
</dbReference>
<feature type="domain" description="Fibronectin type-III" evidence="6">
    <location>
        <begin position="2811"/>
        <end position="2905"/>
    </location>
</feature>
<dbReference type="PROSITE" id="PS50853">
    <property type="entry name" value="FN3"/>
    <property type="match status" value="24"/>
</dbReference>
<feature type="domain" description="Fibronectin type-III" evidence="6">
    <location>
        <begin position="444"/>
        <end position="565"/>
    </location>
</feature>
<dbReference type="InterPro" id="IPR050713">
    <property type="entry name" value="RTP_Phos/Ushers"/>
</dbReference>
<evidence type="ECO:0000256" key="1">
    <source>
        <dbReference type="ARBA" id="ARBA00022737"/>
    </source>
</evidence>
<feature type="domain" description="Fibronectin type-III" evidence="6">
    <location>
        <begin position="2408"/>
        <end position="2507"/>
    </location>
</feature>
<feature type="domain" description="Fibronectin type-III" evidence="6">
    <location>
        <begin position="1455"/>
        <end position="1554"/>
    </location>
</feature>
<dbReference type="PANTHER" id="PTHR46957">
    <property type="entry name" value="CYTOKINE RECEPTOR"/>
    <property type="match status" value="1"/>
</dbReference>
<feature type="domain" description="Fibronectin type-III" evidence="6">
    <location>
        <begin position="2909"/>
        <end position="3014"/>
    </location>
</feature>
<feature type="domain" description="Fibronectin type-III" evidence="6">
    <location>
        <begin position="1989"/>
        <end position="2082"/>
    </location>
</feature>
<feature type="compositionally biased region" description="Basic and acidic residues" evidence="3">
    <location>
        <begin position="4350"/>
        <end position="4371"/>
    </location>
</feature>
<keyword evidence="8" id="KW-1185">Reference proteome</keyword>
<feature type="domain" description="Fibronectin type-III" evidence="6">
    <location>
        <begin position="2613"/>
        <end position="2705"/>
    </location>
</feature>
<proteinExistence type="predicted"/>
<evidence type="ECO:0000256" key="3">
    <source>
        <dbReference type="SAM" id="MobiDB-lite"/>
    </source>
</evidence>
<feature type="domain" description="Fibronectin type-III" evidence="6">
    <location>
        <begin position="3695"/>
        <end position="3796"/>
    </location>
</feature>
<reference evidence="7" key="1">
    <citation type="submission" date="2014-01" db="EMBL/GenBank/DDBJ databases">
        <authorList>
            <person name="Aslett M."/>
        </authorList>
    </citation>
    <scope>NUCLEOTIDE SEQUENCE</scope>
</reference>
<dbReference type="EMBL" id="HG805818">
    <property type="protein sequence ID" value="CDW52276.1"/>
    <property type="molecule type" value="Genomic_DNA"/>
</dbReference>
<dbReference type="STRING" id="36087.A0A077YWW2"/>
<feature type="chain" id="PRO_5001728440" evidence="5">
    <location>
        <begin position="20"/>
        <end position="4652"/>
    </location>
</feature>
<feature type="domain" description="Fibronectin type-III" evidence="6">
    <location>
        <begin position="938"/>
        <end position="1033"/>
    </location>
</feature>
<keyword evidence="1" id="KW-0677">Repeat</keyword>
<dbReference type="InterPro" id="IPR036116">
    <property type="entry name" value="FN3_sf"/>
</dbReference>
<feature type="domain" description="Fibronectin type-III" evidence="6">
    <location>
        <begin position="3467"/>
        <end position="3575"/>
    </location>
</feature>
<dbReference type="OrthoDB" id="5969272at2759"/>
<organism evidence="7 8">
    <name type="scientific">Trichuris trichiura</name>
    <name type="common">Whipworm</name>
    <name type="synonym">Trichocephalus trichiurus</name>
    <dbReference type="NCBI Taxonomy" id="36087"/>
    <lineage>
        <taxon>Eukaryota</taxon>
        <taxon>Metazoa</taxon>
        <taxon>Ecdysozoa</taxon>
        <taxon>Nematoda</taxon>
        <taxon>Enoplea</taxon>
        <taxon>Dorylaimia</taxon>
        <taxon>Trichinellida</taxon>
        <taxon>Trichuridae</taxon>
        <taxon>Trichuris</taxon>
    </lineage>
</organism>
<feature type="domain" description="Fibronectin type-III" evidence="6">
    <location>
        <begin position="2086"/>
        <end position="2188"/>
    </location>
</feature>
<feature type="domain" description="Fibronectin type-III" evidence="6">
    <location>
        <begin position="3351"/>
        <end position="3446"/>
    </location>
</feature>
<feature type="signal peptide" evidence="5">
    <location>
        <begin position="1"/>
        <end position="19"/>
    </location>
</feature>
<feature type="region of interest" description="Disordered" evidence="3">
    <location>
        <begin position="548"/>
        <end position="572"/>
    </location>
</feature>
<dbReference type="InterPro" id="IPR003961">
    <property type="entry name" value="FN3_dom"/>
</dbReference>
<feature type="transmembrane region" description="Helical" evidence="4">
    <location>
        <begin position="4142"/>
        <end position="4166"/>
    </location>
</feature>
<sequence length="4652" mass="522926">MICELLFFTLYLAADIVIGQLESGSSYDGIRVKRQTISGGGSILTVEWEGIHSGVPDDSAISGFVIEYRPETSSIWVQHDGVVPYQGPHYQYRVRIKDLPSGIVYYVRIKVLSRHNEVLVQTPEIKAQSEKVKIVCNDDITVSRNVRVLSSGKHSLTFIWDPPECGAISKYEYVLKGVDEWALFDVHRNFVEDTEMTIHNLLPGTTYSIKIRPKDVNDRVGPWSEHTVHAATEGRAPAVSGEINTVYKSDKEIRVQWIPYVDHRIQHYEVCSIFVELEALHVFRDQVPANETTYLFNDLKPSTDYNVGVIAFVQHEPRVVYRLRVRTSKNEAELWSMVPSVTSKVTGKFTVQWSKPLEFKSRDLKGFLVEYRLRNETTWKPYGEVIPYHPERKEYNTEIVGLSERIIYAIRVYLVDKEGEVVAVTDEFNVGSEGAKSCTGVSGVPLEVKAYVITQNSMTFTWNRPVCDESFGPIEGYEYKVRSRSLTRLSLDDSYFFGALIGKMQLFWSTASRDGEPKRPSFITKDKVTIDRLQPGESYTFKIRSRTRSGHSPWSQTQIAHTKPAADRGKHSSMPNLQRTLNCLLELGNIYNLRIILAPPRSYLAWRPLPEDRGKVRSFKLSYKLSSSDKWTTVENFPEEFECPVGIGDESDSCFDLVPLQFGVQYTADVSDIANFDIAYQLNNGEWSKKGNPLFFILVEAGIPKVPEAPAQLTIRFLTENTAELSWLPPLSDVKIDEYEVTPVILGVFPFAFPIHPLLDDHCLLQISVVAVRSSYPGIYPGSAFSLRTPGNVYTQTVDRFFPNTVYNVSVIAFSRSIGGPAVWEVVGKTSPVFEVKVPKVRQQGEVFQVNWEVSGQDANLCCYQVDARDEQEQSWRTVSGPVSHESGRRMYSQEVTGLRSNTRYHIRVRAISFDNYATVATSPSVGVVTQCQAPTAPPSDLQVRLLEPTTILLSWSHPARDSWSCADIFYNVEALVDGQTQRYQVRADPRGFRVEHRVPTQPGHQWRFRVQTANMYGSSPWSEYQTVRTEHEVLASVPQVRPHGNRYTVNWQAQGTSSGRVYGYMIECKASPSSPWRSEGTVIPLRPGTTSYSTEVPSGRCSFIRVSVLDQHQRVFFSGPEMRVESHCLAPVEAPSGIVVTTPDPRHVRLTWKVPSRESWRCSDVEYELQVLEPSGISPVRLNNGIGTHVFESRPNQNWAFQMRTVSGGGASPWSAVSRVRTPAAMELITTPTVVYQHNLPVVTWQSVEGVQELVAGYRVEMRRHGQTNWEPAGPQQNAFAFQMKYVGWQRPYSFPLSQLRPGERVEVRVQVIDHNNDVQYTSPCEWVQKERECRPPASPPRGVNVIPIDATRIRLSWNPLSRNEWNCASGWYNVKFSNVAEQGYRNYTADTTVADFQSAPFTSWEFRIQAANEAGQSAWSNPVTGKTQTASKKGNLFDLSSFVIVWSALVSSPVLNVRSISMGPKSVQLSWVPPHQPNGVITEYLVTYKLLSNILRRGQCVDSPEREIVMSTKEPRVILEGLHPSSRYQVTIAAKTNVPGEPTNYEFITDEDVPVAPPQAFQAVGVKTDRVKLSWQAPPCLLTNGEVTSFEYELIGVDNWAAGQYFRQRTNTNNVEVTGLTGNTKYKGRVRAYTSKGAGPWSEYVVISTLPADSPNIIPMVRVVDIQATDVTLLWLAPYPPLGTINRYRVQYALSGTGAWKMETSPIHRLSCSQEVLQRWRSQARTGGQPYCTTISGLLPERSYDFQVPQSGMLCSNLCCTFIAMLEGSTGTWGPWSNIQSAKTGGGMFQVHAYPATEDGPVKILNLEKTDVTQDSISIKWDTESHQQGRLKGFRIVAVPISRQGRLREHTVDNVINRYRIDGLDSNIVYNVTVQARTDSEIPAVVVPPVLSAQGAEVIIVRWIAPIESNSIVGYAVEYKSGTREWQRLGDVVNHLKGKSTYEATIDKLSPNTDVTVRVTTVGRGDLRGAPSREVTERTFCAAPGIPPQNIRLESLSVSQLKLSWTPPPQSTWQCDSINYEIAFSTGADKVEKIIPVNGQYNEYILPSAPHTQWSVKLRTSNKVGKSPWSESHDITTKQGAPGRVRDLTLTPLSPNEVRVSWSVPLERHGIIVGYDVSYRLKYRLACPDEEPRDVSRSWITVYNVKGLDYTLTGLLPYSEYEVKVNARTTELGPEETKVVQTLPQPPSAPPLDLKVTFQMERTVGLVWMPVECSQRHGYIMTYEYELVGLDDWAKLDVRIANTTELKTEVDGLTPFTKYVFRVKAYNNVGGGPATADLEVMTSKAAAPLPPQDLTVMSEGLDFVSISWLPPYPPYGPIESYKVQYKVIDFKRPAAQWEVIEFPKTDRNLQCGGGTTFELSRVCYNISGLEVSTQYRIQVAAKIVDGNYGVWSSHVTANTLVALPDAPRAITLIGKTDSSLSISWLPPEDVHGRITGYKVTVDVMSQKTTTGTVTKTFPVPHPRTELTIENLEPDTPYNITVQASTSRGYGPGTSTIYSTDSTVVPPLVVPPTAVGQTSNCIKISWTPSVYSPQKLLGYIVEYRKYNEYIWHEFDGVVKHDSTKTTFTEEICGLDPDSAYLFRVKVIDTNSKLSEPSPHLESRSGCQAPSLPPSNLRITAVSSQEVRITWQPPPPDSWHCSKVNYRLKYNNSTQGNPEIELMSTVTDYLLHSSPYTKWSVQIRTENEAGSSHWSEEVSVVTPEGVPGKVSGVFGEPSGFDRIKVSWTPPDDPNGVITGYVVSYRLKSKGGACPTQFSRLEERPVTGEKVIIKDLLPASTYEIAVRAKTTVEGEPSDFIYVSTEEIAPTGSPRNVKLVHSSKSSAAFAWEEPPCEQQNGEITGYDYIIKSEDPWVKDDLSDSTTADRIQVFDLVPFTQYSLVVRATNSKGKGPFSEPVKFTTKPDVPSPPTDLRTDKEFPSAVAISFLPPSPPHGMLNEYRIRYTPIDRISWHEVRKSPEALPCARGDSAEKRLCYRIVGLEPEMEHIVQVSAHNEGAGWGDWTKSLYVRTKEAEIPVIETPLRVSQQGTDSLTLMWEGLSPEASRLVRGYVLEYNVGGTSAWVQHNDIIPPKRVEDGQIYTETVDKLAPDTTYFFRLHVVDRQGRKGLSGPELQTHTTCGSKQLTCFYLCCPCLPSYRTVDAASKSERRSRARQHASVEPVPKQTWLCGNITYVVKFHNASHSGYVDLPSTETSYSMPAEPGARWNFQIRTQAFDRSGSRSQASDWSPEKSFVMPGIPGLIFVDLKKRGPDAVLLNWHVAPDVEQWTHGVDVTHVLRQMGNCPPINEDEVIPITEYNVQDRHLLLQNLKPYSLYEFTVSPRYPLQSGSKGIKLPKAIKTIRTAEKAPDGMPNDVKASDVTETSAAFTWSSPSCDLQHGDITQYEYQFRGIDEWAANDLRQATTARSRVHIHDLLPGTKYKFQVRAYTSVGHGPWSIPVEIETLGSGMQIFSDRFKEMPSMIVELGMPREVHPISVTDNGLTLTWLPPYPTREPVNNYRLRFRARDGAAVQDLLLKRSDLSCRSIKNPLITEDSLCYKLNDLSPLTSYQLEVAAVSPDGVLGLWSPSVYVTTRDREIDSLAGDLSLLYADAESLKVQWEPPDQRKREITSYKVSLYPYGGMDTTKTIFDDVPGTESSYHFRNLDPNTMYNVTVKGLARGRTVWLISRVFQTISKSLLYVLRYQSYAEGFLDWLAAPSDMQLIEKTDTMLHVSWKPPEILVPALADQVTHYKVTLSPFDPTSSADGQQSIYTVPKPGNRIKFDGLKPETIYNITVQAATKTGFGETLWGVYSTLPPPGTNHILRLKNRTPTSLHVRWTPFWGTGIGGYVLKAEPLWSDHHRTPLPAYSKLEARKVDHVIRGLSPSTVYNVSLVPLNRTGGAWAVYATLPPGAFVVSSLKICDQTPFAFSLSFDPIDDPTASHYQVRYLVDGVQEWHEHPQKSYHELRCPGDPCSNACYLIYNLDGKPHKYTIQVRAFVEGVWNQWKTAVIPAPLFSVPSHQPCCIVPPPFFVDHIGDVDTTMSVLIKPVPNDTYVQRYFVVVDEREQGGFINESLLTDKLTARRRGLPYYATASFDRHTLTAEKEFVIGNGEVHGGYLNYPLVKGKKYNWAFLTIWMVDGKPVIGMYRDKSAVATRYIGGWPWWWLLLLFLLLLLLLLLCCCLLWLFNKLCRRKKRLIATLDARQPLLGEEKEKTEMARNLKALESRIDNIRSQLESKVRLSQAVKGEFEDGYVRGFKDASKLTSASMARRRLEEDYGGMKMDFQSGYAQGLRDAGMQGMSQSMQHLASRGGQGNYSSGYMQGFRDGDSGIFGNRITTTLLRRLEEQYPNEDDFRQGYVEGFKDALQNKSTVERRDKLNNDRSRSQDTEKVVSESLNKLTEKLSTLERQTRGDEIHTTKIYHVYNQLPESVGYATSGQYLAQELEELSRSESHKGTLRRHYTPGDYLKYASDIGGGTVFTTGTQRPYRRTLSASNLRRGKVVLLFLVRTLMVLSIRIFRKPGFCTAICFPFCHNVTPLSSRRTLSSERDRIHRTEINQYNDTFSRRYQYRSKSDLSSYNYTLPKRYPSQTILDGIRPGPVMPGARREAVETLQRELRAGGIDRAPVGSISKGKYRTETSQSYGSDSAFTESTRAKPIYTPLTSRRADDSYGKN</sequence>
<feature type="domain" description="Fibronectin type-III" evidence="6">
    <location>
        <begin position="1559"/>
        <end position="1654"/>
    </location>
</feature>
<feature type="region of interest" description="Disordered" evidence="3">
    <location>
        <begin position="4349"/>
        <end position="4371"/>
    </location>
</feature>
<feature type="domain" description="Fibronectin type-III" evidence="6">
    <location>
        <begin position="2292"/>
        <end position="2404"/>
    </location>
</feature>
<feature type="domain" description="Fibronectin type-III" evidence="6">
    <location>
        <begin position="1135"/>
        <end position="1226"/>
    </location>
</feature>
<accession>A0A077YWW2</accession>
<keyword evidence="4" id="KW-0472">Membrane</keyword>
<reference evidence="7" key="2">
    <citation type="submission" date="2014-03" db="EMBL/GenBank/DDBJ databases">
        <title>The whipworm genome and dual-species transcriptomics of an intimate host-pathogen interaction.</title>
        <authorList>
            <person name="Foth B.J."/>
            <person name="Tsai I.J."/>
            <person name="Reid A.J."/>
            <person name="Bancroft A.J."/>
            <person name="Nichol S."/>
            <person name="Tracey A."/>
            <person name="Holroyd N."/>
            <person name="Cotton J.A."/>
            <person name="Stanley E.J."/>
            <person name="Zarowiecki M."/>
            <person name="Liu J.Z."/>
            <person name="Huckvale T."/>
            <person name="Cooper P.J."/>
            <person name="Grencis R.K."/>
            <person name="Berriman M."/>
        </authorList>
    </citation>
    <scope>NUCLEOTIDE SEQUENCE [LARGE SCALE GENOMIC DNA]</scope>
</reference>
<keyword evidence="2" id="KW-0175">Coiled coil</keyword>
<feature type="domain" description="Fibronectin type-III" evidence="6">
    <location>
        <begin position="142"/>
        <end position="235"/>
    </location>
</feature>
<keyword evidence="4" id="KW-0812">Transmembrane</keyword>
<keyword evidence="5" id="KW-0732">Signal</keyword>
<feature type="transmembrane region" description="Helical" evidence="4">
    <location>
        <begin position="4480"/>
        <end position="4497"/>
    </location>
</feature>
<dbReference type="InterPro" id="IPR013783">
    <property type="entry name" value="Ig-like_fold"/>
</dbReference>
<feature type="domain" description="Fibronectin type-III" evidence="6">
    <location>
        <begin position="3798"/>
        <end position="3890"/>
    </location>
</feature>
<dbReference type="PANTHER" id="PTHR46957:SF3">
    <property type="entry name" value="CYTOKINE RECEPTOR"/>
    <property type="match status" value="1"/>
</dbReference>
<keyword evidence="4" id="KW-1133">Transmembrane helix</keyword>
<evidence type="ECO:0000259" key="6">
    <source>
        <dbReference type="PROSITE" id="PS50853"/>
    </source>
</evidence>
<feature type="domain" description="Fibronectin type-III" evidence="6">
    <location>
        <begin position="2192"/>
        <end position="2287"/>
    </location>
</feature>
<dbReference type="Proteomes" id="UP000030665">
    <property type="component" value="Unassembled WGS sequence"/>
</dbReference>
<evidence type="ECO:0000256" key="2">
    <source>
        <dbReference type="SAM" id="Coils"/>
    </source>
</evidence>
<evidence type="ECO:0000313" key="7">
    <source>
        <dbReference type="EMBL" id="CDW52276.1"/>
    </source>
</evidence>